<dbReference type="PANTHER" id="PTHR47139">
    <property type="entry name" value="TUMOR NECROSIS FACTOR RECEPTOR SUPERFAMILY MEMBER 9"/>
    <property type="match status" value="1"/>
</dbReference>
<dbReference type="OrthoDB" id="9423210at2759"/>
<evidence type="ECO:0000313" key="6">
    <source>
        <dbReference type="EMBL" id="KAI7794917.1"/>
    </source>
</evidence>
<proteinExistence type="predicted"/>
<accession>A0A9W7TF35</accession>
<sequence length="298" mass="32764">MRLLHGLVFFLALSVLAVRHGVESKCQDWGTEKDSTNVCCKKCKPGNHLIDNCGPDPHALCAPCGNETYISDTSQKNCLRCTQCIGLMRVKVRCSVSSDTVCECSQGFRCGDEECSFCVQECAKGQQPKDRKCEPCPPGTYNDKLHQSCIKWRKCTQPDHQITDPGTVESNVVCGPKRQPDQTTSSDNTPTESPSDQKPLVSPPDNSSVSVESKVIAILVTFGLLCVMIPIFTILYLEWKRKTFDKPLGTKKAQTAEETRTAQPEECSFCFPQQEHGASSQTSMSSLVSEDKAMPLVG</sequence>
<reference evidence="6" key="1">
    <citation type="submission" date="2021-02" db="EMBL/GenBank/DDBJ databases">
        <title>Comparative genomics reveals that relaxation of natural selection precedes convergent phenotypic evolution of cavefish.</title>
        <authorList>
            <person name="Peng Z."/>
        </authorList>
    </citation>
    <scope>NUCLEOTIDE SEQUENCE</scope>
    <source>
        <tissue evidence="6">Muscle</tissue>
    </source>
</reference>
<dbReference type="Proteomes" id="UP001059041">
    <property type="component" value="Linkage Group LG20"/>
</dbReference>
<dbReference type="Pfam" id="PF00020">
    <property type="entry name" value="TNFR_c6"/>
    <property type="match status" value="2"/>
</dbReference>
<dbReference type="SMART" id="SM00208">
    <property type="entry name" value="TNFR"/>
    <property type="match status" value="2"/>
</dbReference>
<feature type="transmembrane region" description="Helical" evidence="3">
    <location>
        <begin position="215"/>
        <end position="237"/>
    </location>
</feature>
<evidence type="ECO:0000256" key="1">
    <source>
        <dbReference type="PROSITE-ProRule" id="PRU00206"/>
    </source>
</evidence>
<keyword evidence="6" id="KW-0675">Receptor</keyword>
<evidence type="ECO:0000256" key="4">
    <source>
        <dbReference type="SAM" id="SignalP"/>
    </source>
</evidence>
<dbReference type="PROSITE" id="PS00652">
    <property type="entry name" value="TNFR_NGFR_1"/>
    <property type="match status" value="1"/>
</dbReference>
<keyword evidence="3" id="KW-1133">Transmembrane helix</keyword>
<feature type="compositionally biased region" description="Basic and acidic residues" evidence="2">
    <location>
        <begin position="289"/>
        <end position="298"/>
    </location>
</feature>
<feature type="region of interest" description="Disordered" evidence="2">
    <location>
        <begin position="274"/>
        <end position="298"/>
    </location>
</feature>
<organism evidence="6 7">
    <name type="scientific">Triplophysa rosa</name>
    <name type="common">Cave loach</name>
    <dbReference type="NCBI Taxonomy" id="992332"/>
    <lineage>
        <taxon>Eukaryota</taxon>
        <taxon>Metazoa</taxon>
        <taxon>Chordata</taxon>
        <taxon>Craniata</taxon>
        <taxon>Vertebrata</taxon>
        <taxon>Euteleostomi</taxon>
        <taxon>Actinopterygii</taxon>
        <taxon>Neopterygii</taxon>
        <taxon>Teleostei</taxon>
        <taxon>Ostariophysi</taxon>
        <taxon>Cypriniformes</taxon>
        <taxon>Nemacheilidae</taxon>
        <taxon>Triplophysa</taxon>
    </lineage>
</organism>
<feature type="disulfide bond" evidence="1">
    <location>
        <begin position="81"/>
        <end position="94"/>
    </location>
</feature>
<dbReference type="PANTHER" id="PTHR47139:SF4">
    <property type="entry name" value="TUMOR NECROSIS FACTOR RECEPTOR SUPERFAMILY MEMBER 9 ISOFORM X1-RELATED"/>
    <property type="match status" value="1"/>
</dbReference>
<feature type="domain" description="TNFR-Cys" evidence="5">
    <location>
        <begin position="63"/>
        <end position="102"/>
    </location>
</feature>
<feature type="chain" id="PRO_5040865417" evidence="4">
    <location>
        <begin position="25"/>
        <end position="298"/>
    </location>
</feature>
<dbReference type="GO" id="GO:0038023">
    <property type="term" value="F:signaling receptor activity"/>
    <property type="evidence" value="ECO:0007669"/>
    <property type="project" value="TreeGrafter"/>
</dbReference>
<feature type="compositionally biased region" description="Polar residues" evidence="2">
    <location>
        <begin position="181"/>
        <end position="196"/>
    </location>
</feature>
<feature type="compositionally biased region" description="Polar residues" evidence="2">
    <location>
        <begin position="276"/>
        <end position="288"/>
    </location>
</feature>
<dbReference type="Gene3D" id="2.10.50.10">
    <property type="entry name" value="Tumor Necrosis Factor Receptor, subunit A, domain 2"/>
    <property type="match status" value="2"/>
</dbReference>
<evidence type="ECO:0000256" key="3">
    <source>
        <dbReference type="SAM" id="Phobius"/>
    </source>
</evidence>
<gene>
    <name evidence="6" type="ORF">IRJ41_004258</name>
</gene>
<name>A0A9W7TF35_TRIRA</name>
<keyword evidence="4" id="KW-0732">Signal</keyword>
<feature type="repeat" description="TNFR-Cys" evidence="1">
    <location>
        <begin position="63"/>
        <end position="102"/>
    </location>
</feature>
<dbReference type="SUPFAM" id="SSF57586">
    <property type="entry name" value="TNF receptor-like"/>
    <property type="match status" value="2"/>
</dbReference>
<keyword evidence="3" id="KW-0812">Transmembrane</keyword>
<dbReference type="EMBL" id="JAFHDT010000020">
    <property type="protein sequence ID" value="KAI7794917.1"/>
    <property type="molecule type" value="Genomic_DNA"/>
</dbReference>
<evidence type="ECO:0000313" key="7">
    <source>
        <dbReference type="Proteomes" id="UP001059041"/>
    </source>
</evidence>
<feature type="disulfide bond" evidence="1">
    <location>
        <begin position="84"/>
        <end position="102"/>
    </location>
</feature>
<feature type="signal peptide" evidence="4">
    <location>
        <begin position="1"/>
        <end position="24"/>
    </location>
</feature>
<dbReference type="InterPro" id="IPR001368">
    <property type="entry name" value="TNFR/NGFR_Cys_rich_reg"/>
</dbReference>
<dbReference type="AlphaFoldDB" id="A0A9W7TF35"/>
<keyword evidence="7" id="KW-1185">Reference proteome</keyword>
<comment type="caution">
    <text evidence="1">Lacks conserved residue(s) required for the propagation of feature annotation.</text>
</comment>
<dbReference type="PROSITE" id="PS50050">
    <property type="entry name" value="TNFR_NGFR_2"/>
    <property type="match status" value="1"/>
</dbReference>
<keyword evidence="1" id="KW-1015">Disulfide bond</keyword>
<protein>
    <submittedName>
        <fullName evidence="6">Tumor necrosis factor receptor superfamily member 9</fullName>
    </submittedName>
</protein>
<evidence type="ECO:0000259" key="5">
    <source>
        <dbReference type="PROSITE" id="PS50050"/>
    </source>
</evidence>
<comment type="caution">
    <text evidence="6">The sequence shown here is derived from an EMBL/GenBank/DDBJ whole genome shotgun (WGS) entry which is preliminary data.</text>
</comment>
<feature type="region of interest" description="Disordered" evidence="2">
    <location>
        <begin position="166"/>
        <end position="208"/>
    </location>
</feature>
<dbReference type="GO" id="GO:0042127">
    <property type="term" value="P:regulation of cell population proliferation"/>
    <property type="evidence" value="ECO:0007669"/>
    <property type="project" value="TreeGrafter"/>
</dbReference>
<evidence type="ECO:0000256" key="2">
    <source>
        <dbReference type="SAM" id="MobiDB-lite"/>
    </source>
</evidence>
<keyword evidence="3" id="KW-0472">Membrane</keyword>